<gene>
    <name evidence="1" type="ORF">BTT61001_04926</name>
</gene>
<dbReference type="AlphaFoldDB" id="A0A1C4FXG6"/>
<proteinExistence type="predicted"/>
<dbReference type="EMBL" id="FMBI01000039">
    <property type="protein sequence ID" value="SCC60707.1"/>
    <property type="molecule type" value="Genomic_DNA"/>
</dbReference>
<accession>A0A1C4FXG6</accession>
<protein>
    <submittedName>
        <fullName evidence="1">Uncharacterized protein</fullName>
    </submittedName>
</protein>
<organism evidence="1 2">
    <name type="scientific">Bacillus thuringiensis</name>
    <dbReference type="NCBI Taxonomy" id="1428"/>
    <lineage>
        <taxon>Bacteria</taxon>
        <taxon>Bacillati</taxon>
        <taxon>Bacillota</taxon>
        <taxon>Bacilli</taxon>
        <taxon>Bacillales</taxon>
        <taxon>Bacillaceae</taxon>
        <taxon>Bacillus</taxon>
        <taxon>Bacillus cereus group</taxon>
    </lineage>
</organism>
<reference evidence="1 2" key="1">
    <citation type="submission" date="2016-08" db="EMBL/GenBank/DDBJ databases">
        <authorList>
            <person name="Seilhamer J.J."/>
        </authorList>
    </citation>
    <scope>NUCLEOTIDE SEQUENCE [LARGE SCALE GENOMIC DNA]</scope>
    <source>
        <strain evidence="1 2">IEBC_T61001</strain>
    </source>
</reference>
<dbReference type="RefSeq" id="WP_179192175.1">
    <property type="nucleotide sequence ID" value="NZ_FMBI01000039.1"/>
</dbReference>
<sequence length="57" mass="6385">MKKEIHPFRMIVSNEDIAVGNKVKFSDGAEGTVTSIRSIKFISMTKVEVIGRAKFEN</sequence>
<evidence type="ECO:0000313" key="1">
    <source>
        <dbReference type="EMBL" id="SCC60707.1"/>
    </source>
</evidence>
<name>A0A1C4FXG6_BACTU</name>
<evidence type="ECO:0000313" key="2">
    <source>
        <dbReference type="Proteomes" id="UP000195991"/>
    </source>
</evidence>
<dbReference type="Proteomes" id="UP000195991">
    <property type="component" value="Unassembled WGS sequence"/>
</dbReference>